<keyword evidence="4" id="KW-0964">Secreted</keyword>
<comment type="subcellular location">
    <subcellularLocation>
        <location evidence="2 10">Secreted</location>
    </subcellularLocation>
</comment>
<dbReference type="EC" id="3.2.1.132" evidence="10"/>
<evidence type="ECO:0000256" key="10">
    <source>
        <dbReference type="RuleBase" id="RU361208"/>
    </source>
</evidence>
<comment type="caution">
    <text evidence="11">The sequence shown here is derived from an EMBL/GenBank/DDBJ whole genome shotgun (WGS) entry which is preliminary data.</text>
</comment>
<keyword evidence="5 10" id="KW-0732">Signal</keyword>
<organism evidence="11 12">
    <name type="scientific">Discina gigas</name>
    <dbReference type="NCBI Taxonomy" id="1032678"/>
    <lineage>
        <taxon>Eukaryota</taxon>
        <taxon>Fungi</taxon>
        <taxon>Dikarya</taxon>
        <taxon>Ascomycota</taxon>
        <taxon>Pezizomycotina</taxon>
        <taxon>Pezizomycetes</taxon>
        <taxon>Pezizales</taxon>
        <taxon>Discinaceae</taxon>
        <taxon>Discina</taxon>
    </lineage>
</organism>
<evidence type="ECO:0000313" key="12">
    <source>
        <dbReference type="Proteomes" id="UP001447188"/>
    </source>
</evidence>
<evidence type="ECO:0000256" key="2">
    <source>
        <dbReference type="ARBA" id="ARBA00004613"/>
    </source>
</evidence>
<evidence type="ECO:0000256" key="4">
    <source>
        <dbReference type="ARBA" id="ARBA00022525"/>
    </source>
</evidence>
<comment type="function">
    <text evidence="10">Chitosanase catalyzing the endo-type cleavage of chitosan, the deacylated form of chitin. Chitosanase may be crucial in the degradation of the deacetylated portion of chitin in the fungal cell wall.</text>
</comment>
<evidence type="ECO:0000256" key="6">
    <source>
        <dbReference type="ARBA" id="ARBA00022801"/>
    </source>
</evidence>
<protein>
    <recommendedName>
        <fullName evidence="10">Endo-chitosanase</fullName>
        <ecNumber evidence="10">3.2.1.132</ecNumber>
    </recommendedName>
</protein>
<gene>
    <name evidence="11" type="ORF">Q9L58_004807</name>
</gene>
<dbReference type="InterPro" id="IPR009939">
    <property type="entry name" value="Chitosanase_fungal"/>
</dbReference>
<name>A0ABR3GJZ8_9PEZI</name>
<dbReference type="Pfam" id="PF07335">
    <property type="entry name" value="Glyco_hydro_75"/>
    <property type="match status" value="1"/>
</dbReference>
<evidence type="ECO:0000256" key="9">
    <source>
        <dbReference type="ARBA" id="ARBA00023326"/>
    </source>
</evidence>
<evidence type="ECO:0000256" key="5">
    <source>
        <dbReference type="ARBA" id="ARBA00022729"/>
    </source>
</evidence>
<evidence type="ECO:0000256" key="3">
    <source>
        <dbReference type="ARBA" id="ARBA00007799"/>
    </source>
</evidence>
<sequence length="238" mass="24369">MISNTLLSLVLAASSLTAGVYGRTVPANVQAFYNQVKGGSCPHVLKSGLSKGSGTGNFAYCANAANTVMWIGGPSTLADMDVDCDGANRSGGKCANDPSGQSMTSFMDELPAFGIPDLDANIHSYVVLGTDNFDPKSFGIQSLSVVAVVCGTKMFYGVWGDTNGAKSVGESSLALATACFGTGMSGDNGHEETDVLYLAFPGSAAKIGSKANWKATSFTTFEASLATVGDALVAQLKL</sequence>
<keyword evidence="12" id="KW-1185">Reference proteome</keyword>
<accession>A0ABR3GJZ8</accession>
<comment type="catalytic activity">
    <reaction evidence="1 10">
        <text>Endohydrolysis of beta-(1-&gt;4)-linkages between D-glucosamine residues in a partly acetylated chitosan.</text>
        <dbReference type="EC" id="3.2.1.132"/>
    </reaction>
</comment>
<dbReference type="PANTHER" id="PTHR42061:SF6">
    <property type="entry name" value="ENDO-CHITOSANASE"/>
    <property type="match status" value="1"/>
</dbReference>
<dbReference type="PANTHER" id="PTHR42061">
    <property type="entry name" value="ENDO-CHITOSANASE"/>
    <property type="match status" value="1"/>
</dbReference>
<evidence type="ECO:0000256" key="1">
    <source>
        <dbReference type="ARBA" id="ARBA00000405"/>
    </source>
</evidence>
<keyword evidence="9 10" id="KW-0624">Polysaccharide degradation</keyword>
<keyword evidence="8 10" id="KW-0326">Glycosidase</keyword>
<dbReference type="Proteomes" id="UP001447188">
    <property type="component" value="Unassembled WGS sequence"/>
</dbReference>
<dbReference type="EMBL" id="JBBBZM010000054">
    <property type="protein sequence ID" value="KAL0636245.1"/>
    <property type="molecule type" value="Genomic_DNA"/>
</dbReference>
<keyword evidence="6 10" id="KW-0378">Hydrolase</keyword>
<evidence type="ECO:0000313" key="11">
    <source>
        <dbReference type="EMBL" id="KAL0636245.1"/>
    </source>
</evidence>
<evidence type="ECO:0000256" key="8">
    <source>
        <dbReference type="ARBA" id="ARBA00023295"/>
    </source>
</evidence>
<keyword evidence="7" id="KW-0119">Carbohydrate metabolism</keyword>
<evidence type="ECO:0000256" key="7">
    <source>
        <dbReference type="ARBA" id="ARBA00023277"/>
    </source>
</evidence>
<comment type="similarity">
    <text evidence="3 10">Belongs to the glycosyl hydrolase 75 family.</text>
</comment>
<feature type="signal peptide" evidence="10">
    <location>
        <begin position="1"/>
        <end position="22"/>
    </location>
</feature>
<reference evidence="11 12" key="1">
    <citation type="submission" date="2024-02" db="EMBL/GenBank/DDBJ databases">
        <title>Discinaceae phylogenomics.</title>
        <authorList>
            <person name="Dirks A.C."/>
            <person name="James T.Y."/>
        </authorList>
    </citation>
    <scope>NUCLEOTIDE SEQUENCE [LARGE SCALE GENOMIC DNA]</scope>
    <source>
        <strain evidence="11 12">ACD0624</strain>
    </source>
</reference>
<feature type="chain" id="PRO_5044960597" description="Endo-chitosanase" evidence="10">
    <location>
        <begin position="23"/>
        <end position="238"/>
    </location>
</feature>
<proteinExistence type="inferred from homology"/>